<proteinExistence type="predicted"/>
<dbReference type="AlphaFoldDB" id="A0A1D9QMI9"/>
<gene>
    <name evidence="1" type="ORF">sscle_16g107920</name>
</gene>
<evidence type="ECO:0000313" key="1">
    <source>
        <dbReference type="EMBL" id="APA16022.1"/>
    </source>
</evidence>
<dbReference type="VEuPathDB" id="FungiDB:sscle_16g107920"/>
<sequence>MASPPKYMDPKAQVASKEKPYISIFTELDIDGGPSQRPSSAYIKNPRNICFDDILEVRNSDARLDTKVLRMIVRKDRDVLV</sequence>
<accession>A0A1D9QMI9</accession>
<protein>
    <submittedName>
        <fullName evidence="1">Uncharacterized protein</fullName>
    </submittedName>
</protein>
<dbReference type="EMBL" id="CP017829">
    <property type="protein sequence ID" value="APA16022.1"/>
    <property type="molecule type" value="Genomic_DNA"/>
</dbReference>
<name>A0A1D9QMI9_SCLS1</name>
<reference evidence="2" key="1">
    <citation type="journal article" date="2017" name="Genome Biol. Evol.">
        <title>The complete genome sequence of the phytopathogenic fungus Sclerotinia sclerotiorum reveals insights into the genome architecture of broad host range pathogens.</title>
        <authorList>
            <person name="Derbyshire M."/>
            <person name="Denton-Giles M."/>
            <person name="Hegedus D."/>
            <person name="Seifbarghy S."/>
            <person name="Rollins J."/>
            <person name="van Kan J."/>
            <person name="Seidl M.F."/>
            <person name="Faino L."/>
            <person name="Mbengue M."/>
            <person name="Navaud O."/>
            <person name="Raffaele S."/>
            <person name="Hammond-Kosack K."/>
            <person name="Heard S."/>
            <person name="Oliver R."/>
        </authorList>
    </citation>
    <scope>NUCLEOTIDE SEQUENCE [LARGE SCALE GENOMIC DNA]</scope>
    <source>
        <strain evidence="2">ATCC 18683 / 1980 / Ss-1</strain>
    </source>
</reference>
<dbReference type="RefSeq" id="XP_001588586.1">
    <property type="nucleotide sequence ID" value="XM_001588536.1"/>
</dbReference>
<dbReference type="Proteomes" id="UP000177798">
    <property type="component" value="Chromosome 16"/>
</dbReference>
<dbReference type="KEGG" id="ssl:SS1G_10133"/>
<evidence type="ECO:0000313" key="2">
    <source>
        <dbReference type="Proteomes" id="UP000177798"/>
    </source>
</evidence>
<dbReference type="OrthoDB" id="3545774at2759"/>
<organism evidence="1 2">
    <name type="scientific">Sclerotinia sclerotiorum (strain ATCC 18683 / 1980 / Ss-1)</name>
    <name type="common">White mold</name>
    <name type="synonym">Whetzelinia sclerotiorum</name>
    <dbReference type="NCBI Taxonomy" id="665079"/>
    <lineage>
        <taxon>Eukaryota</taxon>
        <taxon>Fungi</taxon>
        <taxon>Dikarya</taxon>
        <taxon>Ascomycota</taxon>
        <taxon>Pezizomycotina</taxon>
        <taxon>Leotiomycetes</taxon>
        <taxon>Helotiales</taxon>
        <taxon>Sclerotiniaceae</taxon>
        <taxon>Sclerotinia</taxon>
    </lineage>
</organism>